<gene>
    <name evidence="2" type="ORF">ACFP50_06370</name>
</gene>
<evidence type="ECO:0000313" key="3">
    <source>
        <dbReference type="Proteomes" id="UP001596242"/>
    </source>
</evidence>
<comment type="caution">
    <text evidence="2">The sequence shown here is derived from an EMBL/GenBank/DDBJ whole genome shotgun (WGS) entry which is preliminary data.</text>
</comment>
<evidence type="ECO:0000256" key="1">
    <source>
        <dbReference type="SAM" id="MobiDB-lite"/>
    </source>
</evidence>
<sequence length="84" mass="8405">MQDHASSLAGSGTALPRVLGALGDPTRLGPVRVLSGARCLVVPSRDGLGARSRGPRSSAPLSAVVAGHAGGRVGRHVTGTRDED</sequence>
<feature type="region of interest" description="Disordered" evidence="1">
    <location>
        <begin position="45"/>
        <end position="84"/>
    </location>
</feature>
<evidence type="ECO:0000313" key="2">
    <source>
        <dbReference type="EMBL" id="MFC6055101.1"/>
    </source>
</evidence>
<protein>
    <submittedName>
        <fullName evidence="2">Uncharacterized protein</fullName>
    </submittedName>
</protein>
<accession>A0ABW1LU34</accession>
<proteinExistence type="predicted"/>
<keyword evidence="3" id="KW-1185">Reference proteome</keyword>
<name>A0ABW1LU34_9ACTN</name>
<dbReference type="EMBL" id="JBHSPT010000012">
    <property type="protein sequence ID" value="MFC6055101.1"/>
    <property type="molecule type" value="Genomic_DNA"/>
</dbReference>
<dbReference type="RefSeq" id="WP_386394236.1">
    <property type="nucleotide sequence ID" value="NZ_JBHSPT010000012.1"/>
</dbReference>
<dbReference type="Proteomes" id="UP001596242">
    <property type="component" value="Unassembled WGS sequence"/>
</dbReference>
<organism evidence="2 3">
    <name type="scientific">Streptomyces pratens</name>
    <dbReference type="NCBI Taxonomy" id="887456"/>
    <lineage>
        <taxon>Bacteria</taxon>
        <taxon>Bacillati</taxon>
        <taxon>Actinomycetota</taxon>
        <taxon>Actinomycetes</taxon>
        <taxon>Kitasatosporales</taxon>
        <taxon>Streptomycetaceae</taxon>
        <taxon>Streptomyces</taxon>
    </lineage>
</organism>
<reference evidence="3" key="1">
    <citation type="journal article" date="2019" name="Int. J. Syst. Evol. Microbiol.">
        <title>The Global Catalogue of Microorganisms (GCM) 10K type strain sequencing project: providing services to taxonomists for standard genome sequencing and annotation.</title>
        <authorList>
            <consortium name="The Broad Institute Genomics Platform"/>
            <consortium name="The Broad Institute Genome Sequencing Center for Infectious Disease"/>
            <person name="Wu L."/>
            <person name="Ma J."/>
        </authorList>
    </citation>
    <scope>NUCLEOTIDE SEQUENCE [LARGE SCALE GENOMIC DNA]</scope>
    <source>
        <strain evidence="3">JCM 12763</strain>
    </source>
</reference>